<proteinExistence type="predicted"/>
<name>A0A7S4QVW5_9STRA</name>
<feature type="compositionally biased region" description="Low complexity" evidence="1">
    <location>
        <begin position="131"/>
        <end position="149"/>
    </location>
</feature>
<feature type="compositionally biased region" description="Low complexity" evidence="1">
    <location>
        <begin position="109"/>
        <end position="119"/>
    </location>
</feature>
<evidence type="ECO:0000313" key="2">
    <source>
        <dbReference type="EMBL" id="CAE4595496.1"/>
    </source>
</evidence>
<sequence length="618" mass="67755">MGTYETTKALESIHTQPDPIHWSTPHSYRSNPYRQLYHQKGIVGNVTIQLLQASDLKRSHWNALAIGPVKYLGLSSAHGPVSSYATFHLGFVSTSEAAAAADDDDDGDISSTSSSTSSSRLVTEAAVAAGTASPMLPTPPMSSYSTSSTGRNMTSHSPSPLHYPYTGNDIDAMNNGYHYNSNRKHEREEIYRSSTIHRNDNPIWPTSTLSRENKNNDNNIKSTFVIPLRKGASSCDGKRIILYVQMNEERKVAECFVPSALRGSCIRKQQHERGHRKRRSEQRYHHHHYRQDEEEDACCIGKGCIDITGLVLGEDVPGWAGGRKETGSKKSLIHTTNAQKVGVWDIWVDLSLNGTYYASSVSSSSSTVEKKKDGKKKDCNNDSTGRVRVLISYNPNGLRPIRNDIVALESHTRRDILSSSCRPVLPPLEPFKVLDVRGSYLLVQYELPLSSNNNIGKMMAAPSSNSASSSSNEWKKGKKKRPPSSTPLSQQQMPLSSSSATKKTGTIRLHRNAVFVIERTNIIDGAVDLALTPTDLLLSSPMGKAVADLTGPYVEAAGDLIMPAVLSAKLIFGATKTGVHASFIGVKAATESFVRATAQDPVDRVRSRKSRRRRSFSG</sequence>
<reference evidence="2" key="1">
    <citation type="submission" date="2021-01" db="EMBL/GenBank/DDBJ databases">
        <authorList>
            <person name="Corre E."/>
            <person name="Pelletier E."/>
            <person name="Niang G."/>
            <person name="Scheremetjew M."/>
            <person name="Finn R."/>
            <person name="Kale V."/>
            <person name="Holt S."/>
            <person name="Cochrane G."/>
            <person name="Meng A."/>
            <person name="Brown T."/>
            <person name="Cohen L."/>
        </authorList>
    </citation>
    <scope>NUCLEOTIDE SEQUENCE</scope>
    <source>
        <strain evidence="2">GSO104</strain>
    </source>
</reference>
<dbReference type="EMBL" id="HBNS01010843">
    <property type="protein sequence ID" value="CAE4595496.1"/>
    <property type="molecule type" value="Transcribed_RNA"/>
</dbReference>
<feature type="region of interest" description="Disordered" evidence="1">
    <location>
        <begin position="458"/>
        <end position="503"/>
    </location>
</feature>
<feature type="compositionally biased region" description="Low complexity" evidence="1">
    <location>
        <begin position="460"/>
        <end position="472"/>
    </location>
</feature>
<accession>A0A7S4QVW5</accession>
<organism evidence="2">
    <name type="scientific">Ditylum brightwellii</name>
    <dbReference type="NCBI Taxonomy" id="49249"/>
    <lineage>
        <taxon>Eukaryota</taxon>
        <taxon>Sar</taxon>
        <taxon>Stramenopiles</taxon>
        <taxon>Ochrophyta</taxon>
        <taxon>Bacillariophyta</taxon>
        <taxon>Mediophyceae</taxon>
        <taxon>Lithodesmiophycidae</taxon>
        <taxon>Lithodesmiales</taxon>
        <taxon>Lithodesmiaceae</taxon>
        <taxon>Ditylum</taxon>
    </lineage>
</organism>
<dbReference type="AlphaFoldDB" id="A0A7S4QVW5"/>
<protein>
    <submittedName>
        <fullName evidence="2">Uncharacterized protein</fullName>
    </submittedName>
</protein>
<feature type="compositionally biased region" description="Low complexity" evidence="1">
    <location>
        <begin position="486"/>
        <end position="499"/>
    </location>
</feature>
<evidence type="ECO:0000256" key="1">
    <source>
        <dbReference type="SAM" id="MobiDB-lite"/>
    </source>
</evidence>
<gene>
    <name evidence="2" type="ORF">DBRI00130_LOCUS8757</name>
</gene>
<feature type="region of interest" description="Disordered" evidence="1">
    <location>
        <begin position="267"/>
        <end position="287"/>
    </location>
</feature>
<feature type="region of interest" description="Disordered" evidence="1">
    <location>
        <begin position="100"/>
        <end position="157"/>
    </location>
</feature>
<feature type="compositionally biased region" description="Basic residues" evidence="1">
    <location>
        <begin position="268"/>
        <end position="287"/>
    </location>
</feature>